<keyword evidence="2" id="KW-1185">Reference proteome</keyword>
<sequence>MPAKSLRRSALQARADLIEDATGAAARVLFKAQALGFGRTEEEIDRALAGPDAEYLLVHSRTLLEPVVRTAVDRALAIGRRR</sequence>
<dbReference type="Proteomes" id="UP000664925">
    <property type="component" value="Segment"/>
</dbReference>
<evidence type="ECO:0000313" key="1">
    <source>
        <dbReference type="EMBL" id="QTF82135.1"/>
    </source>
</evidence>
<proteinExistence type="predicted"/>
<reference evidence="1" key="1">
    <citation type="submission" date="2021-02" db="EMBL/GenBank/DDBJ databases">
        <authorList>
            <person name="Johnson B.J."/>
            <person name="Isenhart S.H."/>
            <person name="Brown D.K."/>
            <person name="Kleven A.S."/>
            <person name="Bohn B.R."/>
            <person name="Martinez L.A."/>
            <person name="Garcia C.A."/>
            <person name="Zack K.M."/>
            <person name="Garlena R.A."/>
            <person name="Russell D.A."/>
            <person name="Jacobs-Sera D."/>
            <person name="Hatfull G.F."/>
        </authorList>
    </citation>
    <scope>NUCLEOTIDE SEQUENCE</scope>
</reference>
<protein>
    <submittedName>
        <fullName evidence="1">Uncharacterized protein</fullName>
    </submittedName>
</protein>
<organism evidence="1 2">
    <name type="scientific">Arthrobacter phage Prairie</name>
    <dbReference type="NCBI Taxonomy" id="2816463"/>
    <lineage>
        <taxon>Viruses</taxon>
        <taxon>Duplodnaviria</taxon>
        <taxon>Heunggongvirae</taxon>
        <taxon>Uroviricota</taxon>
        <taxon>Caudoviricetes</taxon>
        <taxon>Berryhillviridae</taxon>
        <taxon>Lilmacvirus</taxon>
        <taxon>Lilmacvirus prairie</taxon>
    </lineage>
</organism>
<accession>A0A8A5LKA7</accession>
<evidence type="ECO:0000313" key="2">
    <source>
        <dbReference type="Proteomes" id="UP000664925"/>
    </source>
</evidence>
<gene>
    <name evidence="1" type="primary">38</name>
    <name evidence="1" type="ORF">SEA_PRAIRIE_38</name>
</gene>
<dbReference type="EMBL" id="MW601223">
    <property type="protein sequence ID" value="QTF82135.1"/>
    <property type="molecule type" value="Genomic_DNA"/>
</dbReference>
<name>A0A8A5LKA7_9CAUD</name>